<dbReference type="InterPro" id="IPR001128">
    <property type="entry name" value="Cyt_P450"/>
</dbReference>
<dbReference type="GO" id="GO:0008395">
    <property type="term" value="F:steroid hydroxylase activity"/>
    <property type="evidence" value="ECO:0007669"/>
    <property type="project" value="TreeGrafter"/>
</dbReference>
<reference evidence="5 6" key="1">
    <citation type="submission" date="2019-07" db="EMBL/GenBank/DDBJ databases">
        <title>Draft genome assembly of a fouling barnacle, Amphibalanus amphitrite (Darwin, 1854): The first reference genome for Thecostraca.</title>
        <authorList>
            <person name="Kim W."/>
        </authorList>
    </citation>
    <scope>NUCLEOTIDE SEQUENCE [LARGE SCALE GENOMIC DNA]</scope>
    <source>
        <strain evidence="5">SNU_AA5</strain>
        <tissue evidence="5">Soma without cirri and trophi</tissue>
    </source>
</reference>
<dbReference type="Proteomes" id="UP000440578">
    <property type="component" value="Unassembled WGS sequence"/>
</dbReference>
<dbReference type="InterPro" id="IPR050182">
    <property type="entry name" value="Cytochrome_P450_fam2"/>
</dbReference>
<dbReference type="GO" id="GO:0020037">
    <property type="term" value="F:heme binding"/>
    <property type="evidence" value="ECO:0007669"/>
    <property type="project" value="InterPro"/>
</dbReference>
<keyword evidence="4" id="KW-0560">Oxidoreductase</keyword>
<dbReference type="PANTHER" id="PTHR24300:SF403">
    <property type="entry name" value="CYTOCHROME P450 306A1"/>
    <property type="match status" value="1"/>
</dbReference>
<keyword evidence="3" id="KW-0408">Iron</keyword>
<organism evidence="5 6">
    <name type="scientific">Amphibalanus amphitrite</name>
    <name type="common">Striped barnacle</name>
    <name type="synonym">Balanus amphitrite</name>
    <dbReference type="NCBI Taxonomy" id="1232801"/>
    <lineage>
        <taxon>Eukaryota</taxon>
        <taxon>Metazoa</taxon>
        <taxon>Ecdysozoa</taxon>
        <taxon>Arthropoda</taxon>
        <taxon>Crustacea</taxon>
        <taxon>Multicrustacea</taxon>
        <taxon>Cirripedia</taxon>
        <taxon>Thoracica</taxon>
        <taxon>Thoracicalcarea</taxon>
        <taxon>Balanomorpha</taxon>
        <taxon>Balanoidea</taxon>
        <taxon>Balanidae</taxon>
        <taxon>Amphibalaninae</taxon>
        <taxon>Amphibalanus</taxon>
    </lineage>
</organism>
<evidence type="ECO:0000256" key="1">
    <source>
        <dbReference type="ARBA" id="ARBA00010617"/>
    </source>
</evidence>
<dbReference type="GO" id="GO:0005506">
    <property type="term" value="F:iron ion binding"/>
    <property type="evidence" value="ECO:0007669"/>
    <property type="project" value="InterPro"/>
</dbReference>
<keyword evidence="6" id="KW-1185">Reference proteome</keyword>
<dbReference type="GO" id="GO:0005737">
    <property type="term" value="C:cytoplasm"/>
    <property type="evidence" value="ECO:0007669"/>
    <property type="project" value="TreeGrafter"/>
</dbReference>
<dbReference type="AlphaFoldDB" id="A0A6A4VQQ0"/>
<comment type="caution">
    <text evidence="5">The sequence shown here is derived from an EMBL/GenBank/DDBJ whole genome shotgun (WGS) entry which is preliminary data.</text>
</comment>
<dbReference type="InterPro" id="IPR036396">
    <property type="entry name" value="Cyt_P450_sf"/>
</dbReference>
<keyword evidence="4" id="KW-0503">Monooxygenase</keyword>
<protein>
    <submittedName>
        <fullName evidence="5">Methyl farnesoate epoxidase</fullName>
    </submittedName>
</protein>
<evidence type="ECO:0000256" key="2">
    <source>
        <dbReference type="ARBA" id="ARBA00022723"/>
    </source>
</evidence>
<evidence type="ECO:0000313" key="6">
    <source>
        <dbReference type="Proteomes" id="UP000440578"/>
    </source>
</evidence>
<evidence type="ECO:0000313" key="5">
    <source>
        <dbReference type="EMBL" id="KAF0296976.1"/>
    </source>
</evidence>
<accession>A0A6A4VQQ0</accession>
<dbReference type="PANTHER" id="PTHR24300">
    <property type="entry name" value="CYTOCHROME P450 508A4-RELATED"/>
    <property type="match status" value="1"/>
</dbReference>
<evidence type="ECO:0000256" key="4">
    <source>
        <dbReference type="ARBA" id="ARBA00023033"/>
    </source>
</evidence>
<evidence type="ECO:0000256" key="3">
    <source>
        <dbReference type="ARBA" id="ARBA00023004"/>
    </source>
</evidence>
<gene>
    <name evidence="5" type="primary">CYP15A1_13</name>
    <name evidence="5" type="ORF">FJT64_005582</name>
</gene>
<proteinExistence type="inferred from homology"/>
<dbReference type="GO" id="GO:0016712">
    <property type="term" value="F:oxidoreductase activity, acting on paired donors, with incorporation or reduction of molecular oxygen, reduced flavin or flavoprotein as one donor, and incorporation of one atom of oxygen"/>
    <property type="evidence" value="ECO:0007669"/>
    <property type="project" value="TreeGrafter"/>
</dbReference>
<dbReference type="SUPFAM" id="SSF48264">
    <property type="entry name" value="Cytochrome P450"/>
    <property type="match status" value="1"/>
</dbReference>
<dbReference type="EMBL" id="VIIS01001519">
    <property type="protein sequence ID" value="KAF0296976.1"/>
    <property type="molecule type" value="Genomic_DNA"/>
</dbReference>
<dbReference type="GO" id="GO:0006082">
    <property type="term" value="P:organic acid metabolic process"/>
    <property type="evidence" value="ECO:0007669"/>
    <property type="project" value="TreeGrafter"/>
</dbReference>
<dbReference type="OrthoDB" id="1055148at2759"/>
<dbReference type="InterPro" id="IPR002401">
    <property type="entry name" value="Cyt_P450_E_grp-I"/>
</dbReference>
<dbReference type="GO" id="GO:0006805">
    <property type="term" value="P:xenobiotic metabolic process"/>
    <property type="evidence" value="ECO:0007669"/>
    <property type="project" value="TreeGrafter"/>
</dbReference>
<comment type="similarity">
    <text evidence="1">Belongs to the cytochrome P450 family.</text>
</comment>
<sequence length="160" mass="18268">MMDLQYRLQDARMQRMFGLVREFVQRCGPLCPVNLAPWLRFVSPRWSGFAAVRDHRDALMTLFDELLDEHRAKAAGGGEGSDADLVTRYLAEHKGDRAAELNLVFILMDLFIAGSETTASSLSWALLFMVREAEVQRRVQRELDAVVGRHRLPSLEHQAR</sequence>
<dbReference type="Pfam" id="PF00067">
    <property type="entry name" value="p450"/>
    <property type="match status" value="1"/>
</dbReference>
<keyword evidence="2" id="KW-0479">Metal-binding</keyword>
<dbReference type="Gene3D" id="1.10.630.10">
    <property type="entry name" value="Cytochrome P450"/>
    <property type="match status" value="1"/>
</dbReference>
<dbReference type="PRINTS" id="PR00463">
    <property type="entry name" value="EP450I"/>
</dbReference>
<name>A0A6A4VQQ0_AMPAM</name>